<dbReference type="OrthoDB" id="9781752at2"/>
<sequence length="352" mass="40879">MKKHLYYVTGHTGKGFINLLPSNVTELEHIIVLKHPSLRLKTAVLNQMSKKLNMKSPLEIICSSSGTDYEDGLIIREKSIAILTEDVSVPLKREYTEYDLSQYGMFSYLSEEEGVRFCKNYDKKMEEAYEQFRIGLSVHDQLEEIFIRQMDFTKADQVATQLIEKILHDVPKLERKAHVYHRLFGTNTQNGVVNVVPELLNRVGHSYFIKGRAGTGKSTLMKKVLAACEAHGYDVELYHCSFDPDSIDMVLVPELDFCIFDSTDPHEYFPRREGQEMIDMYEETVKKGTDEQYVMQIKEVTEIYQAHMKRGMQFIKDAGEMLENREERFKFNKTDVIRIADDLLREIEKLST</sequence>
<keyword evidence="2" id="KW-1185">Reference proteome</keyword>
<dbReference type="AlphaFoldDB" id="A0A511UWU4"/>
<dbReference type="Proteomes" id="UP000321491">
    <property type="component" value="Unassembled WGS sequence"/>
</dbReference>
<evidence type="ECO:0008006" key="3">
    <source>
        <dbReference type="Google" id="ProtNLM"/>
    </source>
</evidence>
<dbReference type="SUPFAM" id="SSF52540">
    <property type="entry name" value="P-loop containing nucleoside triphosphate hydrolases"/>
    <property type="match status" value="1"/>
</dbReference>
<dbReference type="Gene3D" id="3.40.50.300">
    <property type="entry name" value="P-loop containing nucleotide triphosphate hydrolases"/>
    <property type="match status" value="1"/>
</dbReference>
<dbReference type="RefSeq" id="WP_146934530.1">
    <property type="nucleotide sequence ID" value="NZ_BJXW01000003.1"/>
</dbReference>
<reference evidence="1 2" key="1">
    <citation type="submission" date="2019-07" db="EMBL/GenBank/DDBJ databases">
        <title>Whole genome shotgun sequence of Cerasibacillus quisquiliarum NBRC 102429.</title>
        <authorList>
            <person name="Hosoyama A."/>
            <person name="Uohara A."/>
            <person name="Ohji S."/>
            <person name="Ichikawa N."/>
        </authorList>
    </citation>
    <scope>NUCLEOTIDE SEQUENCE [LARGE SCALE GENOMIC DNA]</scope>
    <source>
        <strain evidence="1 2">NBRC 102429</strain>
    </source>
</reference>
<gene>
    <name evidence="1" type="ORF">CQU01_01710</name>
</gene>
<comment type="caution">
    <text evidence="1">The sequence shown here is derived from an EMBL/GenBank/DDBJ whole genome shotgun (WGS) entry which is preliminary data.</text>
</comment>
<organism evidence="1 2">
    <name type="scientific">Cerasibacillus quisquiliarum</name>
    <dbReference type="NCBI Taxonomy" id="227865"/>
    <lineage>
        <taxon>Bacteria</taxon>
        <taxon>Bacillati</taxon>
        <taxon>Bacillota</taxon>
        <taxon>Bacilli</taxon>
        <taxon>Bacillales</taxon>
        <taxon>Bacillaceae</taxon>
        <taxon>Cerasibacillus</taxon>
    </lineage>
</organism>
<proteinExistence type="predicted"/>
<dbReference type="EMBL" id="BJXW01000003">
    <property type="protein sequence ID" value="GEN29933.1"/>
    <property type="molecule type" value="Genomic_DNA"/>
</dbReference>
<name>A0A511UWU4_9BACI</name>
<accession>A0A511UWU4</accession>
<protein>
    <recommendedName>
        <fullName evidence="3">ATPase</fullName>
    </recommendedName>
</protein>
<evidence type="ECO:0000313" key="1">
    <source>
        <dbReference type="EMBL" id="GEN29933.1"/>
    </source>
</evidence>
<dbReference type="InterPro" id="IPR027417">
    <property type="entry name" value="P-loop_NTPase"/>
</dbReference>
<evidence type="ECO:0000313" key="2">
    <source>
        <dbReference type="Proteomes" id="UP000321491"/>
    </source>
</evidence>